<dbReference type="PANTHER" id="PTHR21503:SF8">
    <property type="entry name" value="F-BOX ASSOCIATED DOMAIN-CONTAINING PROTEIN-RELATED"/>
    <property type="match status" value="1"/>
</dbReference>
<dbReference type="PROSITE" id="PS50181">
    <property type="entry name" value="FBOX"/>
    <property type="match status" value="1"/>
</dbReference>
<dbReference type="AlphaFoldDB" id="A0A2G5UTB8"/>
<dbReference type="Proteomes" id="UP000230233">
    <property type="component" value="Chromosome III"/>
</dbReference>
<dbReference type="PANTHER" id="PTHR21503">
    <property type="entry name" value="F-BOX-CONTAINING HYPOTHETICAL PROTEIN C.ELEGANS"/>
    <property type="match status" value="1"/>
</dbReference>
<dbReference type="Pfam" id="PF00646">
    <property type="entry name" value="F-box"/>
    <property type="match status" value="1"/>
</dbReference>
<evidence type="ECO:0000259" key="1">
    <source>
        <dbReference type="PROSITE" id="PS50181"/>
    </source>
</evidence>
<organism evidence="2 3">
    <name type="scientific">Caenorhabditis nigoni</name>
    <dbReference type="NCBI Taxonomy" id="1611254"/>
    <lineage>
        <taxon>Eukaryota</taxon>
        <taxon>Metazoa</taxon>
        <taxon>Ecdysozoa</taxon>
        <taxon>Nematoda</taxon>
        <taxon>Chromadorea</taxon>
        <taxon>Rhabditida</taxon>
        <taxon>Rhabditina</taxon>
        <taxon>Rhabditomorpha</taxon>
        <taxon>Rhabditoidea</taxon>
        <taxon>Rhabditidae</taxon>
        <taxon>Peloderinae</taxon>
        <taxon>Caenorhabditis</taxon>
    </lineage>
</organism>
<dbReference type="EMBL" id="PDUG01000003">
    <property type="protein sequence ID" value="PIC42782.1"/>
    <property type="molecule type" value="Genomic_DNA"/>
</dbReference>
<comment type="caution">
    <text evidence="2">The sequence shown here is derived from an EMBL/GenBank/DDBJ whole genome shotgun (WGS) entry which is preliminary data.</text>
</comment>
<feature type="domain" description="F-box" evidence="1">
    <location>
        <begin position="1"/>
        <end position="48"/>
    </location>
</feature>
<protein>
    <recommendedName>
        <fullName evidence="1">F-box domain-containing protein</fullName>
    </recommendedName>
</protein>
<proteinExistence type="predicted"/>
<sequence length="364" mass="43041">MILSKYPYLVQQEILHNMEYSDLFLLSFVSKRMKKLIKLSQTKHFKSIGSIVYETDRTVQPCVYIPEEPFNKTIMRIINHRKTKNDFQLNVCGKIINFRLCKEYRSENPYPVASCNSSEKECVIQSIHNYFLKFFGNSVEYHWKDIEHNLNQKVEHYIPIIPQLQNVSFSIDMYLKYQFSDMENLENFFSSSPVFKAIRMWTARSAELFNPESKIYQTECIDIQQLRHTFPDLLRYFQGKQAFIRSCSCGELDLIEFVNKWKSGNGFQKLEYLEMEMICDEVSQTQVLNGIGPKYIDATKQPPTHSVPKLFRWYLSDPNTDPIISHSYVVRETDNRVASVSIQENTLFFGVWDKTEEEFLRMVN</sequence>
<dbReference type="InterPro" id="IPR001810">
    <property type="entry name" value="F-box_dom"/>
</dbReference>
<evidence type="ECO:0000313" key="3">
    <source>
        <dbReference type="Proteomes" id="UP000230233"/>
    </source>
</evidence>
<name>A0A2G5UTB8_9PELO</name>
<reference evidence="3" key="1">
    <citation type="submission" date="2017-10" db="EMBL/GenBank/DDBJ databases">
        <title>Rapid genome shrinkage in a self-fertile nematode reveals novel sperm competition proteins.</title>
        <authorList>
            <person name="Yin D."/>
            <person name="Schwarz E.M."/>
            <person name="Thomas C.G."/>
            <person name="Felde R.L."/>
            <person name="Korf I.F."/>
            <person name="Cutter A.D."/>
            <person name="Schartner C.M."/>
            <person name="Ralston E.J."/>
            <person name="Meyer B.J."/>
            <person name="Haag E.S."/>
        </authorList>
    </citation>
    <scope>NUCLEOTIDE SEQUENCE [LARGE SCALE GENOMIC DNA]</scope>
    <source>
        <strain evidence="3">JU1422</strain>
    </source>
</reference>
<evidence type="ECO:0000313" key="2">
    <source>
        <dbReference type="EMBL" id="PIC42782.1"/>
    </source>
</evidence>
<keyword evidence="3" id="KW-1185">Reference proteome</keyword>
<accession>A0A2G5UTB8</accession>
<gene>
    <name evidence="2" type="primary">Cnig_chr_III.g9745</name>
    <name evidence="2" type="ORF">B9Z55_009745</name>
</gene>